<name>A0A6G1QPH8_CHAAH</name>
<keyword evidence="2" id="KW-0732">Signal</keyword>
<keyword evidence="1" id="KW-1015">Disulfide bond</keyword>
<feature type="signal peptide" evidence="2">
    <location>
        <begin position="1"/>
        <end position="26"/>
    </location>
</feature>
<dbReference type="CDD" id="cd00087">
    <property type="entry name" value="FReD"/>
    <property type="match status" value="1"/>
</dbReference>
<dbReference type="PANTHER" id="PTHR19143">
    <property type="entry name" value="FIBRINOGEN/TENASCIN/ANGIOPOEITIN"/>
    <property type="match status" value="1"/>
</dbReference>
<dbReference type="SUPFAM" id="SSF56496">
    <property type="entry name" value="Fibrinogen C-terminal domain-like"/>
    <property type="match status" value="1"/>
</dbReference>
<proteinExistence type="predicted"/>
<sequence>MALIPVVLLLLAPVLISSSTIRPVDCSEIHQQNKTQSSGVYVIYRAGDGIPLQVYCDMDSLGGGWTVFQRRMDGSLNFYRPWDQYKKGFGNTFGEYWLGLDNVYFMTNKRKYELLVDMEDFDEKKVYARFSTFSISDECDGYKLKVSGFIDGGAGDSLSLHNGQKFSTFDKDQDASGSNMAVLHVGAFWYYNSLYANPNGVYRWGPDSSHYYIGVEWYTWKGTTYSLKAISMKIRPVK</sequence>
<reference evidence="4 5" key="1">
    <citation type="submission" date="2019-02" db="EMBL/GenBank/DDBJ databases">
        <title>Opniocepnalus argus genome.</title>
        <authorList>
            <person name="Zhou C."/>
            <person name="Xiao S."/>
        </authorList>
    </citation>
    <scope>NUCLEOTIDE SEQUENCE [LARGE SCALE GENOMIC DNA]</scope>
    <source>
        <strain evidence="4">OARG1902GOOAL</strain>
        <tissue evidence="4">Muscle</tissue>
    </source>
</reference>
<dbReference type="Pfam" id="PF00147">
    <property type="entry name" value="Fibrinogen_C"/>
    <property type="match status" value="1"/>
</dbReference>
<dbReference type="PANTHER" id="PTHR19143:SF225">
    <property type="entry name" value="MICROFIBRIL-ASSOCIATED GLYCOPROTEIN 4"/>
    <property type="match status" value="1"/>
</dbReference>
<dbReference type="InterPro" id="IPR014716">
    <property type="entry name" value="Fibrinogen_a/b/g_C_1"/>
</dbReference>
<evidence type="ECO:0000256" key="1">
    <source>
        <dbReference type="ARBA" id="ARBA00023157"/>
    </source>
</evidence>
<dbReference type="GO" id="GO:0005615">
    <property type="term" value="C:extracellular space"/>
    <property type="evidence" value="ECO:0007669"/>
    <property type="project" value="TreeGrafter"/>
</dbReference>
<evidence type="ECO:0000313" key="4">
    <source>
        <dbReference type="EMBL" id="KAF3703986.1"/>
    </source>
</evidence>
<feature type="domain" description="Fibrinogen C-terminal" evidence="3">
    <location>
        <begin position="17"/>
        <end position="238"/>
    </location>
</feature>
<reference evidence="5" key="2">
    <citation type="submission" date="2019-02" db="EMBL/GenBank/DDBJ databases">
        <title>Opniocepnalus argus Var Kimnra genome.</title>
        <authorList>
            <person name="Zhou C."/>
            <person name="Xiao S."/>
        </authorList>
    </citation>
    <scope>NUCLEOTIDE SEQUENCE [LARGE SCALE GENOMIC DNA]</scope>
</reference>
<accession>A0A6G1QPH8</accession>
<dbReference type="InterPro" id="IPR002181">
    <property type="entry name" value="Fibrinogen_a/b/g_C_dom"/>
</dbReference>
<dbReference type="AlphaFoldDB" id="A0A6G1QPH8"/>
<keyword evidence="5" id="KW-1185">Reference proteome</keyword>
<dbReference type="Gene3D" id="3.90.215.10">
    <property type="entry name" value="Gamma Fibrinogen, chain A, domain 1"/>
    <property type="match status" value="1"/>
</dbReference>
<dbReference type="Proteomes" id="UP000503349">
    <property type="component" value="Chromosome 20"/>
</dbReference>
<evidence type="ECO:0000313" key="5">
    <source>
        <dbReference type="Proteomes" id="UP000503349"/>
    </source>
</evidence>
<organism evidence="4 5">
    <name type="scientific">Channa argus</name>
    <name type="common">Northern snakehead</name>
    <name type="synonym">Ophicephalus argus</name>
    <dbReference type="NCBI Taxonomy" id="215402"/>
    <lineage>
        <taxon>Eukaryota</taxon>
        <taxon>Metazoa</taxon>
        <taxon>Chordata</taxon>
        <taxon>Craniata</taxon>
        <taxon>Vertebrata</taxon>
        <taxon>Euteleostomi</taxon>
        <taxon>Actinopterygii</taxon>
        <taxon>Neopterygii</taxon>
        <taxon>Teleostei</taxon>
        <taxon>Neoteleostei</taxon>
        <taxon>Acanthomorphata</taxon>
        <taxon>Anabantaria</taxon>
        <taxon>Anabantiformes</taxon>
        <taxon>Channoidei</taxon>
        <taxon>Channidae</taxon>
        <taxon>Channa</taxon>
    </lineage>
</organism>
<dbReference type="EMBL" id="CM015731">
    <property type="protein sequence ID" value="KAF3703986.1"/>
    <property type="molecule type" value="Genomic_DNA"/>
</dbReference>
<dbReference type="PROSITE" id="PS51406">
    <property type="entry name" value="FIBRINOGEN_C_2"/>
    <property type="match status" value="1"/>
</dbReference>
<evidence type="ECO:0000259" key="3">
    <source>
        <dbReference type="PROSITE" id="PS51406"/>
    </source>
</evidence>
<dbReference type="InterPro" id="IPR050373">
    <property type="entry name" value="Fibrinogen_C-term_domain"/>
</dbReference>
<dbReference type="SMART" id="SM00186">
    <property type="entry name" value="FBG"/>
    <property type="match status" value="1"/>
</dbReference>
<dbReference type="FunFam" id="3.90.215.10:FF:000001">
    <property type="entry name" value="Tenascin isoform 1"/>
    <property type="match status" value="1"/>
</dbReference>
<protein>
    <submittedName>
        <fullName evidence="4">Microfibril-associated glycoprotein 4 36 kDa microfibril-associated glycoprotein</fullName>
    </submittedName>
</protein>
<dbReference type="NCBIfam" id="NF040941">
    <property type="entry name" value="GGGWT_bact"/>
    <property type="match status" value="1"/>
</dbReference>
<evidence type="ECO:0000256" key="2">
    <source>
        <dbReference type="SAM" id="SignalP"/>
    </source>
</evidence>
<feature type="chain" id="PRO_5026127003" evidence="2">
    <location>
        <begin position="27"/>
        <end position="238"/>
    </location>
</feature>
<dbReference type="GO" id="GO:0048251">
    <property type="term" value="P:elastic fiber assembly"/>
    <property type="evidence" value="ECO:0007669"/>
    <property type="project" value="TreeGrafter"/>
</dbReference>
<gene>
    <name evidence="4" type="ORF">EXN66_Car019674</name>
</gene>
<dbReference type="InterPro" id="IPR036056">
    <property type="entry name" value="Fibrinogen-like_C"/>
</dbReference>